<accession>A0A2A9EI90</accession>
<dbReference type="SUPFAM" id="SSF53137">
    <property type="entry name" value="Translational machinery components"/>
    <property type="match status" value="1"/>
</dbReference>
<evidence type="ECO:0000313" key="3">
    <source>
        <dbReference type="Proteomes" id="UP000222106"/>
    </source>
</evidence>
<reference evidence="2 3" key="1">
    <citation type="submission" date="2017-10" db="EMBL/GenBank/DDBJ databases">
        <title>Sequencing the genomes of 1000 actinobacteria strains.</title>
        <authorList>
            <person name="Klenk H.-P."/>
        </authorList>
    </citation>
    <scope>NUCLEOTIDE SEQUENCE [LARGE SCALE GENOMIC DNA]</scope>
    <source>
        <strain evidence="2 3">DSM 21838</strain>
    </source>
</reference>
<organism evidence="2 3">
    <name type="scientific">Georgenia soli</name>
    <dbReference type="NCBI Taxonomy" id="638953"/>
    <lineage>
        <taxon>Bacteria</taxon>
        <taxon>Bacillati</taxon>
        <taxon>Actinomycetota</taxon>
        <taxon>Actinomycetes</taxon>
        <taxon>Micrococcales</taxon>
        <taxon>Bogoriellaceae</taxon>
        <taxon>Georgenia</taxon>
    </lineage>
</organism>
<dbReference type="AlphaFoldDB" id="A0A2A9EI90"/>
<feature type="compositionally biased region" description="Basic and acidic residues" evidence="1">
    <location>
        <begin position="390"/>
        <end position="409"/>
    </location>
</feature>
<dbReference type="Pfam" id="PF18844">
    <property type="entry name" value="baeRF_family2"/>
    <property type="match status" value="1"/>
</dbReference>
<name>A0A2A9EI90_9MICO</name>
<dbReference type="Gene3D" id="3.30.420.60">
    <property type="entry name" value="eRF1 domain 2"/>
    <property type="match status" value="1"/>
</dbReference>
<evidence type="ECO:0008006" key="4">
    <source>
        <dbReference type="Google" id="ProtNLM"/>
    </source>
</evidence>
<proteinExistence type="predicted"/>
<feature type="region of interest" description="Disordered" evidence="1">
    <location>
        <begin position="381"/>
        <end position="409"/>
    </location>
</feature>
<dbReference type="RefSeq" id="WP_098482794.1">
    <property type="nucleotide sequence ID" value="NZ_PDJI01000004.1"/>
</dbReference>
<sequence length="409" mass="43905">MRLDRITANLPQDVPLVTVVMDATRESETGNQAVLTRWKDLRRSLEEQGADGPTLEALGERIRTISNAAGKHGRVLVAARDEVVLDCTLASPPAFDEAIVDSGVNALALARVADEHVRYLLVTVDRSGADVTLFESASATEVATDLVRVEGGHDELTKANTGGWSHRRFEKRAEDSWERNAEVVAAELDRIVAERRPELLLLTGDVRARALVADSLGQGATEILATFDGGSRADGVKADALNAHVAAALTQFRLRRREAVLDRFREAHGQDGAAVSGRDGVLDVLRRGQVAELLVTEAVAGPPSSLAGKKMWCGDDPLQIGNHTDVVEMGARAPHEIRADLALGRAALAQGAGITVVDEASVQLADGVGALLRWNDAATPNDHLFSQSADPHREGRSRVGRRQELSEPR</sequence>
<evidence type="ECO:0000313" key="2">
    <source>
        <dbReference type="EMBL" id="PFG38543.1"/>
    </source>
</evidence>
<comment type="caution">
    <text evidence="2">The sequence shown here is derived from an EMBL/GenBank/DDBJ whole genome shotgun (WGS) entry which is preliminary data.</text>
</comment>
<dbReference type="InterPro" id="IPR042226">
    <property type="entry name" value="eFR1_2_sf"/>
</dbReference>
<dbReference type="Proteomes" id="UP000222106">
    <property type="component" value="Unassembled WGS sequence"/>
</dbReference>
<dbReference type="EMBL" id="PDJI01000004">
    <property type="protein sequence ID" value="PFG38543.1"/>
    <property type="molecule type" value="Genomic_DNA"/>
</dbReference>
<dbReference type="OrthoDB" id="5179393at2"/>
<dbReference type="InterPro" id="IPR040701">
    <property type="entry name" value="Bact_RF_family2"/>
</dbReference>
<keyword evidence="3" id="KW-1185">Reference proteome</keyword>
<evidence type="ECO:0000256" key="1">
    <source>
        <dbReference type="SAM" id="MobiDB-lite"/>
    </source>
</evidence>
<gene>
    <name evidence="2" type="ORF">ATJ97_1022</name>
</gene>
<protein>
    <recommendedName>
        <fullName evidence="4">Peptide subunit release factor 1 (ERF1)</fullName>
    </recommendedName>
</protein>